<dbReference type="AlphaFoldDB" id="A0A1L3J945"/>
<dbReference type="InterPro" id="IPR018673">
    <property type="entry name" value="DUF2141"/>
</dbReference>
<reference evidence="1 2" key="1">
    <citation type="submission" date="2016-11" db="EMBL/GenBank/DDBJ databases">
        <title>Sphingorhabdus sp. LPB0140, isolated from marine environment.</title>
        <authorList>
            <person name="Kim E."/>
            <person name="Yi H."/>
        </authorList>
    </citation>
    <scope>NUCLEOTIDE SEQUENCE [LARGE SCALE GENOMIC DNA]</scope>
    <source>
        <strain evidence="1 2">LPB0140</strain>
    </source>
</reference>
<sequence>MAVTPLNPIPTARAATSTKSIIEINFTNIRNIKGKIMLCLTAQPKAFPDCSKDKEAISQIVTANGIGTVKLVVPKGGTYAISVIHDENSNGKMDMAIMIPKEGFGFSRNPAIGFGPPKFKSASFTIGDGMTIKQNIKMKYML</sequence>
<dbReference type="STRING" id="1913578.LPB140_00890"/>
<dbReference type="Proteomes" id="UP000242561">
    <property type="component" value="Chromosome"/>
</dbReference>
<protein>
    <recommendedName>
        <fullName evidence="3">DUF2141 domain-containing protein</fullName>
    </recommendedName>
</protein>
<evidence type="ECO:0000313" key="1">
    <source>
        <dbReference type="EMBL" id="APG61631.1"/>
    </source>
</evidence>
<evidence type="ECO:0008006" key="3">
    <source>
        <dbReference type="Google" id="ProtNLM"/>
    </source>
</evidence>
<name>A0A1L3J945_9SPHN</name>
<dbReference type="EMBL" id="CP018154">
    <property type="protein sequence ID" value="APG61631.1"/>
    <property type="molecule type" value="Genomic_DNA"/>
</dbReference>
<proteinExistence type="predicted"/>
<dbReference type="Pfam" id="PF09912">
    <property type="entry name" value="DUF2141"/>
    <property type="match status" value="1"/>
</dbReference>
<evidence type="ECO:0000313" key="2">
    <source>
        <dbReference type="Proteomes" id="UP000242561"/>
    </source>
</evidence>
<dbReference type="KEGG" id="sphl:LPB140_00890"/>
<accession>A0A1L3J945</accession>
<dbReference type="OrthoDB" id="9788332at2"/>
<organism evidence="1 2">
    <name type="scientific">Sphingorhabdus lutea</name>
    <dbReference type="NCBI Taxonomy" id="1913578"/>
    <lineage>
        <taxon>Bacteria</taxon>
        <taxon>Pseudomonadati</taxon>
        <taxon>Pseudomonadota</taxon>
        <taxon>Alphaproteobacteria</taxon>
        <taxon>Sphingomonadales</taxon>
        <taxon>Sphingomonadaceae</taxon>
        <taxon>Sphingorhabdus</taxon>
    </lineage>
</organism>
<keyword evidence="2" id="KW-1185">Reference proteome</keyword>
<gene>
    <name evidence="1" type="ORF">LPB140_00890</name>
</gene>